<comment type="catalytic activity">
    <reaction evidence="8">
        <text>RNA(n) + a ribonucleoside 5'-triphosphate = RNA(n+1) + diphosphate</text>
        <dbReference type="Rhea" id="RHEA:21248"/>
        <dbReference type="Rhea" id="RHEA-COMP:14527"/>
        <dbReference type="Rhea" id="RHEA-COMP:17342"/>
        <dbReference type="ChEBI" id="CHEBI:33019"/>
        <dbReference type="ChEBI" id="CHEBI:61557"/>
        <dbReference type="ChEBI" id="CHEBI:140395"/>
        <dbReference type="EC" id="2.7.7.48"/>
    </reaction>
</comment>
<feature type="region of interest" description="Disordered" evidence="9">
    <location>
        <begin position="196"/>
        <end position="237"/>
    </location>
</feature>
<dbReference type="InterPro" id="IPR057596">
    <property type="entry name" value="RDRP_core"/>
</dbReference>
<comment type="similarity">
    <text evidence="1">Belongs to the RdRP family.</text>
</comment>
<gene>
    <name evidence="14" type="ORF">MSPICULIGERA_LOCUS17525</name>
</gene>
<dbReference type="GO" id="GO:0030422">
    <property type="term" value="P:siRNA processing"/>
    <property type="evidence" value="ECO:0007669"/>
    <property type="project" value="TreeGrafter"/>
</dbReference>
<keyword evidence="3" id="KW-0696">RNA-directed RNA polymerase</keyword>
<dbReference type="GO" id="GO:0003968">
    <property type="term" value="F:RNA-directed RNA polymerase activity"/>
    <property type="evidence" value="ECO:0007669"/>
    <property type="project" value="UniProtKB-KW"/>
</dbReference>
<evidence type="ECO:0000313" key="15">
    <source>
        <dbReference type="Proteomes" id="UP001177023"/>
    </source>
</evidence>
<dbReference type="InterPro" id="IPR057493">
    <property type="entry name" value="PH_RdRP-assoc"/>
</dbReference>
<keyword evidence="7" id="KW-0943">RNA-mediated gene silencing</keyword>
<evidence type="ECO:0000259" key="10">
    <source>
        <dbReference type="Pfam" id="PF05183"/>
    </source>
</evidence>
<feature type="domain" description="PH-like" evidence="12">
    <location>
        <begin position="131"/>
        <end position="343"/>
    </location>
</feature>
<keyword evidence="5" id="KW-0548">Nucleotidyltransferase</keyword>
<dbReference type="Pfam" id="PF24934">
    <property type="entry name" value="DUF7752"/>
    <property type="match status" value="1"/>
</dbReference>
<evidence type="ECO:0000256" key="4">
    <source>
        <dbReference type="ARBA" id="ARBA00022679"/>
    </source>
</evidence>
<protein>
    <recommendedName>
        <fullName evidence="2">RNA-directed RNA polymerase</fullName>
        <ecNumber evidence="2">2.7.7.48</ecNumber>
    </recommendedName>
</protein>
<feature type="compositionally biased region" description="Basic and acidic residues" evidence="9">
    <location>
        <begin position="1123"/>
        <end position="1133"/>
    </location>
</feature>
<dbReference type="Pfam" id="PF25359">
    <property type="entry name" value="PH_met_RdRP"/>
    <property type="match status" value="1"/>
</dbReference>
<feature type="non-terminal residue" evidence="14">
    <location>
        <position position="1"/>
    </location>
</feature>
<evidence type="ECO:0000256" key="8">
    <source>
        <dbReference type="ARBA" id="ARBA00048744"/>
    </source>
</evidence>
<dbReference type="Pfam" id="PF26253">
    <property type="entry name" value="RdRP_head"/>
    <property type="match status" value="1"/>
</dbReference>
<feature type="region of interest" description="Disordered" evidence="9">
    <location>
        <begin position="970"/>
        <end position="1006"/>
    </location>
</feature>
<dbReference type="InterPro" id="IPR007855">
    <property type="entry name" value="RDRP"/>
</dbReference>
<evidence type="ECO:0000256" key="3">
    <source>
        <dbReference type="ARBA" id="ARBA00022484"/>
    </source>
</evidence>
<keyword evidence="6" id="KW-0694">RNA-binding</keyword>
<evidence type="ECO:0000259" key="13">
    <source>
        <dbReference type="Pfam" id="PF26253"/>
    </source>
</evidence>
<dbReference type="InterPro" id="IPR058752">
    <property type="entry name" value="RDRP_C_head"/>
</dbReference>
<feature type="domain" description="RDRP core" evidence="10">
    <location>
        <begin position="528"/>
        <end position="915"/>
    </location>
</feature>
<evidence type="ECO:0000256" key="7">
    <source>
        <dbReference type="ARBA" id="ARBA00023158"/>
    </source>
</evidence>
<dbReference type="GO" id="GO:0031380">
    <property type="term" value="C:nuclear RNA-directed RNA polymerase complex"/>
    <property type="evidence" value="ECO:0007669"/>
    <property type="project" value="TreeGrafter"/>
</dbReference>
<evidence type="ECO:0000256" key="6">
    <source>
        <dbReference type="ARBA" id="ARBA00022884"/>
    </source>
</evidence>
<organism evidence="14 15">
    <name type="scientific">Mesorhabditis spiculigera</name>
    <dbReference type="NCBI Taxonomy" id="96644"/>
    <lineage>
        <taxon>Eukaryota</taxon>
        <taxon>Metazoa</taxon>
        <taxon>Ecdysozoa</taxon>
        <taxon>Nematoda</taxon>
        <taxon>Chromadorea</taxon>
        <taxon>Rhabditida</taxon>
        <taxon>Rhabditina</taxon>
        <taxon>Rhabditomorpha</taxon>
        <taxon>Rhabditoidea</taxon>
        <taxon>Rhabditidae</taxon>
        <taxon>Mesorhabditinae</taxon>
        <taxon>Mesorhabditis</taxon>
    </lineage>
</organism>
<feature type="region of interest" description="Disordered" evidence="9">
    <location>
        <begin position="1122"/>
        <end position="1142"/>
    </location>
</feature>
<sequence length="1687" mass="195707">MGSRPPLGQYIARNVEAPQKYRLRVKTADSRLLDDFAREGRRLYHTGILSRSGLDRVLKCTALERKSTKADSFLYYHWEYSGPKERWGEDLLAFIRCWLRAVQQRGLQFYDVMDPTPVWTIPPESLTTSLSCLDDFPVHSTLFGSLPCRRTFNAHWEIAFAPHSEEGERAEYTASFIHDEGVVLVTYRDIDWHQTEKNRRSNRNHRDTYGRRGSSRHHNGHNSHHHGRNHNNNREAPPVVSKYSLKLYYKHVSRIIVDLVGKRDGDSYVTLYFVSVVPVELRRHAPGRQQDIRVTSVFRGRRSQEEPPNGLIADCNVMAVRFHPNHMSDTQLYSLLARISERNPITEIQVASTMINFQIMVHERSRRNAANRQYEQRQVAWSSRGSGRHPYGYSAPTPNYQLYSYYQYDHDEQWTRLLKQRPPKPSFFPIAYLIEALFRRGCVVKDQFLGSCEQFRIFLDTIKHEWERDAERCEWALEDVLGRVSEADEAIPILRNFRRTVEKPMDVSCRSRRRELEAGYVRCRKLIVTPTRLLPLPAETLMGCRVLRSEDSQMALRIAFREDDGTRMFRGQTSEYLMKQRVKDTLIRGIKLCGRDYQWLGSSNSQYREHGAFFVASDGRDVLEIRKKFGDFTSIESDQKAMSRFGQCFTQSKGVEISIQEWDYETVPDYIGGNDSNNAPYIFSDGVGTISMAVVSRIVEQLRLPSDFSPSAFQFRFRGLKGMVTKHPVLDYNNDFLERLQIGDRHRLESPPPPGYLHYTDFQFRPSQTKFVAPHASEIEVVKLAAPSLATLNRPFLAIIDQVSSMQSSTCHMRTRDRVEELLDKHVEETLRVLVDEEAARERIRAMPARIEVDRLKLSHGFQLTAEPFFRMILKSTVKHTFCRELQKMQIRLPAHKARMMFGVIDETGLLQYGQLRHLVDVIVFPRWGPRPHSDEMAGSDLDGDEYVVIWDDQLLFDYNMPPSDYTGLAPGLPVVTSHTQHSEDEEEESPIVELDPRRRQDDDDEEDLIDVAEYEELADLSAGDVCKEEYKPRRIVELTITPPRTPASKPIISKEERTVNEVIQAEAECYANYMLNDTLGTIAIAHLSNADRWGLLHPVCETVARLHSRAVDFPKSGQAPERLSKKWGKADDPDTGLEVEVPPTKPLFAPDFLDKDHEPMYKSGRLTGYLWRKVDNLIEMVNKTDTEEQKSNEDFLARLEIKGWETYQPEARLNYDYYIEEQQHLMGQFGVATEAELFTGAYLDFRGKNAQREKDERSAFTVAAAVDQKMHDIWGHFREGFCKNIQGPPFGKYEELTEPSERLGATGPDDMAHRYFATATQEMKKKAVAYYHVVYDRYKDERDLRDNHLSFAWLMWDILALVMKDNFMREAQNQNTAHRTLVYPIEQLLLDEMYKIPPHYELRCMRSPRVPKYLRVYPEILPILKLVEKWAITKNLLKTPMRAEHLAFLFLSWATGTPRGAQPPAKLDRLTDAELEDPRAQRRVIEALLINPGRYLLRFLEWLGSGAFRHLHMLDFPLWLGLDCIFSDGEWAKLSEAARELNLEMSLSGQPSVMLEHETMDARYKDPVKTKLFTINVPNVKRSEYKVHGRVLTDDNESVELLCGRMMEAYNLLECKMRIRQNDDLTGCLNVRVFVRGKASCLLALHKARLLVFPMDPEEIEDHREEDDTSVMREMIRRLIIRAPKQ</sequence>
<keyword evidence="4" id="KW-0808">Transferase</keyword>
<evidence type="ECO:0000256" key="9">
    <source>
        <dbReference type="SAM" id="MobiDB-lite"/>
    </source>
</evidence>
<keyword evidence="15" id="KW-1185">Reference proteome</keyword>
<feature type="domain" description="RDRP C-terminal head" evidence="13">
    <location>
        <begin position="1199"/>
        <end position="1377"/>
    </location>
</feature>
<dbReference type="PANTHER" id="PTHR23079:SF57">
    <property type="entry name" value="RNA-DIRECTED RNA POLYMERASE"/>
    <property type="match status" value="1"/>
</dbReference>
<feature type="compositionally biased region" description="Basic and acidic residues" evidence="9">
    <location>
        <begin position="196"/>
        <end position="210"/>
    </location>
</feature>
<dbReference type="EC" id="2.7.7.48" evidence="2"/>
<accession>A0AA36G4Y3</accession>
<evidence type="ECO:0000259" key="12">
    <source>
        <dbReference type="Pfam" id="PF25359"/>
    </source>
</evidence>
<evidence type="ECO:0000259" key="11">
    <source>
        <dbReference type="Pfam" id="PF24934"/>
    </source>
</evidence>
<evidence type="ECO:0000256" key="2">
    <source>
        <dbReference type="ARBA" id="ARBA00012494"/>
    </source>
</evidence>
<reference evidence="14" key="1">
    <citation type="submission" date="2023-06" db="EMBL/GenBank/DDBJ databases">
        <authorList>
            <person name="Delattre M."/>
        </authorList>
    </citation>
    <scope>NUCLEOTIDE SEQUENCE</scope>
    <source>
        <strain evidence="14">AF72</strain>
    </source>
</reference>
<dbReference type="GO" id="GO:0003723">
    <property type="term" value="F:RNA binding"/>
    <property type="evidence" value="ECO:0007669"/>
    <property type="project" value="UniProtKB-KW"/>
</dbReference>
<evidence type="ECO:0000256" key="5">
    <source>
        <dbReference type="ARBA" id="ARBA00022695"/>
    </source>
</evidence>
<name>A0AA36G4Y3_9BILA</name>
<feature type="compositionally biased region" description="Basic residues" evidence="9">
    <location>
        <begin position="213"/>
        <end position="231"/>
    </location>
</feature>
<proteinExistence type="inferred from homology"/>
<evidence type="ECO:0000256" key="1">
    <source>
        <dbReference type="ARBA" id="ARBA00005762"/>
    </source>
</evidence>
<comment type="caution">
    <text evidence="14">The sequence shown here is derived from an EMBL/GenBank/DDBJ whole genome shotgun (WGS) entry which is preliminary data.</text>
</comment>
<feature type="domain" description="DUF7752" evidence="11">
    <location>
        <begin position="1414"/>
        <end position="1517"/>
    </location>
</feature>
<dbReference type="PANTHER" id="PTHR23079">
    <property type="entry name" value="RNA-DEPENDENT RNA POLYMERASE"/>
    <property type="match status" value="1"/>
</dbReference>
<dbReference type="Pfam" id="PF05183">
    <property type="entry name" value="RdRP"/>
    <property type="match status" value="1"/>
</dbReference>
<dbReference type="EMBL" id="CATQJA010002656">
    <property type="protein sequence ID" value="CAJ0579302.1"/>
    <property type="molecule type" value="Genomic_DNA"/>
</dbReference>
<dbReference type="InterPro" id="IPR056654">
    <property type="entry name" value="DUF7752"/>
</dbReference>
<dbReference type="Proteomes" id="UP001177023">
    <property type="component" value="Unassembled WGS sequence"/>
</dbReference>
<evidence type="ECO:0000313" key="14">
    <source>
        <dbReference type="EMBL" id="CAJ0579302.1"/>
    </source>
</evidence>